<evidence type="ECO:0000313" key="2">
    <source>
        <dbReference type="Proteomes" id="UP000271705"/>
    </source>
</evidence>
<reference evidence="1 2" key="1">
    <citation type="submission" date="2018-12" db="EMBL/GenBank/DDBJ databases">
        <authorList>
            <person name="Kartti S."/>
            <person name="Manni A."/>
            <person name="Chemao El Fihri M.W."/>
            <person name="Laamarti M."/>
            <person name="Temsamani L."/>
            <person name="El Jamali J.E."/>
            <person name="Ouadghiri M."/>
            <person name="Ibrahimi A."/>
            <person name="Filati-Maltouf A."/>
        </authorList>
    </citation>
    <scope>NUCLEOTIDE SEQUENCE [LARGE SCALE GENOMIC DNA]</scope>
    <source>
        <strain evidence="1 2">MDMC339</strain>
    </source>
</reference>
<gene>
    <name evidence="1" type="ORF">EKL94_15350</name>
</gene>
<evidence type="ECO:0000313" key="1">
    <source>
        <dbReference type="EMBL" id="RTQ87552.1"/>
    </source>
</evidence>
<accession>A0A431UEH8</accession>
<dbReference type="AlphaFoldDB" id="A0A431UEH8"/>
<sequence>MALTPPQPDPPRLRQFSAICRPFVEPSHARLLFDQFSKYSISMEIHPRMAWIYWPPSNSRGSLHGRVHGGPATPQCHAISQEAALAFDVAVA</sequence>
<dbReference type="EMBL" id="RXLZ01000046">
    <property type="protein sequence ID" value="RTQ87552.1"/>
    <property type="molecule type" value="Genomic_DNA"/>
</dbReference>
<proteinExistence type="predicted"/>
<dbReference type="Proteomes" id="UP000271705">
    <property type="component" value="Unassembled WGS sequence"/>
</dbReference>
<protein>
    <submittedName>
        <fullName evidence="1">Uncharacterized protein</fullName>
    </submittedName>
</protein>
<organism evidence="1 2">
    <name type="scientific">Stenotrophomonas maltophilia</name>
    <name type="common">Pseudomonas maltophilia</name>
    <name type="synonym">Xanthomonas maltophilia</name>
    <dbReference type="NCBI Taxonomy" id="40324"/>
    <lineage>
        <taxon>Bacteria</taxon>
        <taxon>Pseudomonadati</taxon>
        <taxon>Pseudomonadota</taxon>
        <taxon>Gammaproteobacteria</taxon>
        <taxon>Lysobacterales</taxon>
        <taxon>Lysobacteraceae</taxon>
        <taxon>Stenotrophomonas</taxon>
        <taxon>Stenotrophomonas maltophilia group</taxon>
    </lineage>
</organism>
<name>A0A431UEH8_STEMA</name>
<comment type="caution">
    <text evidence="1">The sequence shown here is derived from an EMBL/GenBank/DDBJ whole genome shotgun (WGS) entry which is preliminary data.</text>
</comment>